<name>A0A9X2W0A2_9SPHN</name>
<accession>A0A9X2W0A2</accession>
<dbReference type="SUPFAM" id="SSF53448">
    <property type="entry name" value="Nucleotide-diphospho-sugar transferases"/>
    <property type="match status" value="1"/>
</dbReference>
<dbReference type="Gene3D" id="3.90.550.10">
    <property type="entry name" value="Spore Coat Polysaccharide Biosynthesis Protein SpsA, Chain A"/>
    <property type="match status" value="1"/>
</dbReference>
<evidence type="ECO:0000259" key="1">
    <source>
        <dbReference type="Pfam" id="PF10111"/>
    </source>
</evidence>
<gene>
    <name evidence="2" type="ORF">N0B51_02340</name>
</gene>
<dbReference type="PANTHER" id="PTHR43685">
    <property type="entry name" value="GLYCOSYLTRANSFERASE"/>
    <property type="match status" value="1"/>
</dbReference>
<evidence type="ECO:0000313" key="2">
    <source>
        <dbReference type="EMBL" id="MCT2557814.1"/>
    </source>
</evidence>
<keyword evidence="3" id="KW-1185">Reference proteome</keyword>
<dbReference type="AlphaFoldDB" id="A0A9X2W0A2"/>
<dbReference type="InterPro" id="IPR050834">
    <property type="entry name" value="Glycosyltransf_2"/>
</dbReference>
<organism evidence="2 3">
    <name type="scientific">Tsuneonella litorea</name>
    <dbReference type="NCBI Taxonomy" id="2976475"/>
    <lineage>
        <taxon>Bacteria</taxon>
        <taxon>Pseudomonadati</taxon>
        <taxon>Pseudomonadota</taxon>
        <taxon>Alphaproteobacteria</taxon>
        <taxon>Sphingomonadales</taxon>
        <taxon>Erythrobacteraceae</taxon>
        <taxon>Tsuneonella</taxon>
    </lineage>
</organism>
<dbReference type="Proteomes" id="UP001142648">
    <property type="component" value="Unassembled WGS sequence"/>
</dbReference>
<reference evidence="2" key="1">
    <citation type="submission" date="2022-09" db="EMBL/GenBank/DDBJ databases">
        <title>The genome sequence of Tsuneonella sp. YG55.</title>
        <authorList>
            <person name="Liu Y."/>
        </authorList>
    </citation>
    <scope>NUCLEOTIDE SEQUENCE</scope>
    <source>
        <strain evidence="2">YG55</strain>
    </source>
</reference>
<dbReference type="InterPro" id="IPR029044">
    <property type="entry name" value="Nucleotide-diphossugar_trans"/>
</dbReference>
<dbReference type="InterPro" id="IPR019290">
    <property type="entry name" value="GlycosylTrfase-like_prok"/>
</dbReference>
<dbReference type="EMBL" id="JAOAMV010000001">
    <property type="protein sequence ID" value="MCT2557814.1"/>
    <property type="molecule type" value="Genomic_DNA"/>
</dbReference>
<evidence type="ECO:0000313" key="3">
    <source>
        <dbReference type="Proteomes" id="UP001142648"/>
    </source>
</evidence>
<dbReference type="RefSeq" id="WP_259960571.1">
    <property type="nucleotide sequence ID" value="NZ_JAOAMV010000001.1"/>
</dbReference>
<proteinExistence type="predicted"/>
<feature type="domain" description="Glycosyltransferase 2-like prokaryotic type" evidence="1">
    <location>
        <begin position="30"/>
        <end position="221"/>
    </location>
</feature>
<protein>
    <recommendedName>
        <fullName evidence="1">Glycosyltransferase 2-like prokaryotic type domain-containing protein</fullName>
    </recommendedName>
</protein>
<sequence>MTGRLLTVVMPVHGGERWLGAALDSLPVRDPRLAVVIRDSTPAGPCADLVASYADRLSIDYAWWPDVPSWTRKTNLGVAAASTDHVCTLHQDDLWLAGRMEAFLRDLDTAPGAHLFLSASRIVDACGRQLGTWSIPVAPGRVEGQALHDALLVQNTVAMPAPVFRRDAYLAVGGMDEALWYTPDWDLWLKLAARGPGFYDPVPRTGFRIHGASQTMTGNRSDLEAQLAAVLDRHLPQESPLDAICRASVRVNILLARAAAGNPLDVLRGFAEIARLGPVAALRYLHLSRLAQRVVPRVRARLSGAL</sequence>
<comment type="caution">
    <text evidence="2">The sequence shown here is derived from an EMBL/GenBank/DDBJ whole genome shotgun (WGS) entry which is preliminary data.</text>
</comment>
<dbReference type="Pfam" id="PF10111">
    <property type="entry name" value="Glyco_tranf_2_2"/>
    <property type="match status" value="1"/>
</dbReference>
<dbReference type="PANTHER" id="PTHR43685:SF11">
    <property type="entry name" value="GLYCOSYLTRANSFERASE TAGX-RELATED"/>
    <property type="match status" value="1"/>
</dbReference>